<feature type="domain" description="Aspartyl/asparaginy/proline hydroxylase" evidence="4">
    <location>
        <begin position="55"/>
        <end position="210"/>
    </location>
</feature>
<protein>
    <recommendedName>
        <fullName evidence="4">Aspartyl/asparaginy/proline hydroxylase domain-containing protein</fullName>
    </recommendedName>
</protein>
<evidence type="ECO:0000256" key="1">
    <source>
        <dbReference type="ARBA" id="ARBA00007730"/>
    </source>
</evidence>
<dbReference type="Proteomes" id="UP000093796">
    <property type="component" value="Unassembled WGS sequence"/>
</dbReference>
<dbReference type="PANTHER" id="PTHR46332">
    <property type="entry name" value="ASPARTATE BETA-HYDROXYLASE DOMAIN-CONTAINING PROTEIN 2"/>
    <property type="match status" value="1"/>
</dbReference>
<dbReference type="GO" id="GO:0051213">
    <property type="term" value="F:dioxygenase activity"/>
    <property type="evidence" value="ECO:0007669"/>
    <property type="project" value="UniProtKB-KW"/>
</dbReference>
<dbReference type="InterPro" id="IPR007803">
    <property type="entry name" value="Asp/Arg/Pro-Hydrxlase"/>
</dbReference>
<dbReference type="AlphaFoldDB" id="A0A1A0DBX2"/>
<keyword evidence="3" id="KW-0560">Oxidoreductase</keyword>
<sequence length="252" mass="28608">MKDLPSSQPNKRPFLIRIGKALRPVFNKLIARDSLIPNTPVLDPDIFPWTQILQRYWQDIAREFHTLNAAGTAIPPLRALSPDHTRIAPDTRWKSFFLYGYGVKVPENCARMPKTTELISRIPDLNSAFFSVLEPGAVIPPHYGVTKGLITCHLGISVPRNANDCWIRVAGQKLVWHNGQCLLFDDTYQHDVHNNTSDTRIVLLMQIRRPTKGMGRIVQNLFLNGIRRSAFVKDAQHNIAQWNQLQGTMKAA</sequence>
<dbReference type="Pfam" id="PF05118">
    <property type="entry name" value="Asp_Arg_Hydrox"/>
    <property type="match status" value="1"/>
</dbReference>
<dbReference type="PATRIC" id="fig|438.15.peg.2006"/>
<dbReference type="PANTHER" id="PTHR46332:SF5">
    <property type="entry name" value="ASPARTATE BETA-HYDROXYLASE DOMAIN CONTAINING 2"/>
    <property type="match status" value="1"/>
</dbReference>
<evidence type="ECO:0000259" key="4">
    <source>
        <dbReference type="Pfam" id="PF05118"/>
    </source>
</evidence>
<name>A0A1A0DBX2_ACEPA</name>
<dbReference type="RefSeq" id="WP_003630896.1">
    <property type="nucleotide sequence ID" value="NZ_LYUD01000101.1"/>
</dbReference>
<comment type="similarity">
    <text evidence="1">Belongs to the aspartyl/asparaginyl beta-hydroxylase family.</text>
</comment>
<reference evidence="5 6" key="1">
    <citation type="submission" date="2016-05" db="EMBL/GenBank/DDBJ databases">
        <title>Genome sequencing of Acetobacter pasteurianus strain SRCM100623.</title>
        <authorList>
            <person name="Song Y.R."/>
        </authorList>
    </citation>
    <scope>NUCLEOTIDE SEQUENCE [LARGE SCALE GENOMIC DNA]</scope>
    <source>
        <strain evidence="5 6">SRCM100623</strain>
    </source>
</reference>
<comment type="caution">
    <text evidence="5">The sequence shown here is derived from an EMBL/GenBank/DDBJ whole genome shotgun (WGS) entry which is preliminary data.</text>
</comment>
<dbReference type="EMBL" id="LYUD01000101">
    <property type="protein sequence ID" value="OAZ72331.1"/>
    <property type="molecule type" value="Genomic_DNA"/>
</dbReference>
<evidence type="ECO:0000313" key="6">
    <source>
        <dbReference type="Proteomes" id="UP000093796"/>
    </source>
</evidence>
<accession>A0A1A0DBX2</accession>
<proteinExistence type="inferred from homology"/>
<evidence type="ECO:0000256" key="3">
    <source>
        <dbReference type="ARBA" id="ARBA00023002"/>
    </source>
</evidence>
<gene>
    <name evidence="5" type="ORF">SRCM100623_01802</name>
</gene>
<organism evidence="5 6">
    <name type="scientific">Acetobacter pasteurianus</name>
    <name type="common">Acetobacter turbidans</name>
    <dbReference type="NCBI Taxonomy" id="438"/>
    <lineage>
        <taxon>Bacteria</taxon>
        <taxon>Pseudomonadati</taxon>
        <taxon>Pseudomonadota</taxon>
        <taxon>Alphaproteobacteria</taxon>
        <taxon>Acetobacterales</taxon>
        <taxon>Acetobacteraceae</taxon>
        <taxon>Acetobacter</taxon>
    </lineage>
</organism>
<dbReference type="InterPro" id="IPR051821">
    <property type="entry name" value="Asp/Asn_beta-hydroxylase"/>
</dbReference>
<dbReference type="SUPFAM" id="SSF51197">
    <property type="entry name" value="Clavaminate synthase-like"/>
    <property type="match status" value="1"/>
</dbReference>
<dbReference type="GO" id="GO:0016020">
    <property type="term" value="C:membrane"/>
    <property type="evidence" value="ECO:0007669"/>
    <property type="project" value="TreeGrafter"/>
</dbReference>
<evidence type="ECO:0000256" key="2">
    <source>
        <dbReference type="ARBA" id="ARBA00022964"/>
    </source>
</evidence>
<dbReference type="Gene3D" id="2.60.120.330">
    <property type="entry name" value="B-lactam Antibiotic, Isopenicillin N Synthase, Chain"/>
    <property type="match status" value="1"/>
</dbReference>
<dbReference type="InterPro" id="IPR027443">
    <property type="entry name" value="IPNS-like_sf"/>
</dbReference>
<dbReference type="OrthoDB" id="21665at2"/>
<keyword evidence="2" id="KW-0223">Dioxygenase</keyword>
<evidence type="ECO:0000313" key="5">
    <source>
        <dbReference type="EMBL" id="OAZ72331.1"/>
    </source>
</evidence>